<dbReference type="InterPro" id="IPR006935">
    <property type="entry name" value="Helicase/UvrB_N"/>
</dbReference>
<keyword evidence="3" id="KW-0255">Endonuclease</keyword>
<dbReference type="Pfam" id="PF04851">
    <property type="entry name" value="ResIII"/>
    <property type="match status" value="1"/>
</dbReference>
<keyword evidence="3" id="KW-0540">Nuclease</keyword>
<accession>A0AAW5KH88</accession>
<evidence type="ECO:0000313" key="4">
    <source>
        <dbReference type="Proteomes" id="UP001206236"/>
    </source>
</evidence>
<dbReference type="NCBIfam" id="NF012027">
    <property type="entry name" value="PRK15483.1"/>
    <property type="match status" value="1"/>
</dbReference>
<dbReference type="GO" id="GO:0003677">
    <property type="term" value="F:DNA binding"/>
    <property type="evidence" value="ECO:0007669"/>
    <property type="project" value="InterPro"/>
</dbReference>
<dbReference type="InterPro" id="IPR045572">
    <property type="entry name" value="RE_endonuc_C"/>
</dbReference>
<dbReference type="SUPFAM" id="SSF52540">
    <property type="entry name" value="P-loop containing nucleoside triphosphate hydrolases"/>
    <property type="match status" value="1"/>
</dbReference>
<comment type="caution">
    <text evidence="3">The sequence shown here is derived from an EMBL/GenBank/DDBJ whole genome shotgun (WGS) entry which is preliminary data.</text>
</comment>
<feature type="domain" description="Helicase/UvrB N-terminal" evidence="1">
    <location>
        <begin position="10"/>
        <end position="263"/>
    </location>
</feature>
<dbReference type="GO" id="GO:0015668">
    <property type="term" value="F:type III site-specific deoxyribonuclease activity"/>
    <property type="evidence" value="ECO:0007669"/>
    <property type="project" value="InterPro"/>
</dbReference>
<evidence type="ECO:0000259" key="2">
    <source>
        <dbReference type="Pfam" id="PF19778"/>
    </source>
</evidence>
<dbReference type="EMBL" id="JANGCN010000010">
    <property type="protein sequence ID" value="MCQ5152939.1"/>
    <property type="molecule type" value="Genomic_DNA"/>
</dbReference>
<reference evidence="3" key="1">
    <citation type="submission" date="2022-06" db="EMBL/GenBank/DDBJ databases">
        <title>Isolation of gut microbiota from human fecal samples.</title>
        <authorList>
            <person name="Pamer E.G."/>
            <person name="Barat B."/>
            <person name="Waligurski E."/>
            <person name="Medina S."/>
            <person name="Paddock L."/>
            <person name="Mostad J."/>
        </authorList>
    </citation>
    <scope>NUCLEOTIDE SEQUENCE</scope>
    <source>
        <strain evidence="3">DFI.5.57</strain>
    </source>
</reference>
<organism evidence="3 4">
    <name type="scientific">Ruminococcus bicirculans</name>
    <name type="common">ex Wegman et al. 2014</name>
    <dbReference type="NCBI Taxonomy" id="1160721"/>
    <lineage>
        <taxon>Bacteria</taxon>
        <taxon>Bacillati</taxon>
        <taxon>Bacillota</taxon>
        <taxon>Clostridia</taxon>
        <taxon>Eubacteriales</taxon>
        <taxon>Oscillospiraceae</taxon>
        <taxon>Ruminococcus</taxon>
    </lineage>
</organism>
<proteinExistence type="predicted"/>
<gene>
    <name evidence="3" type="ORF">NE632_06405</name>
</gene>
<dbReference type="RefSeq" id="WP_256321933.1">
    <property type="nucleotide sequence ID" value="NZ_JANGCN010000010.1"/>
</dbReference>
<sequence length="997" mass="113647">MELILQQQLPHQQKAVDAIVDVFKDAYITAPTQFYTNPTFSLKDAHIANNIRTLQSVLPAEYRSSVPISESDYLNLDIKMETGTGKTYVYTKTIFEMHKRYGFNKFIIAVPSLAIKAGTEQFLNEPYVRRHFTDSCGYGTEIETLVLEAPKKKKKGHSYFPSVVSDFVKGSCQNTKKIYVLLVNMQLLTSNSKKNGRDTGLLWRDDYDNAVEGFYRPFEAIASTKPIVMIDEPHRFSRDQKAFKTILEQIKPQAIIRYGATFPETTSGSGRKKTIIRDYQNLLYDLNACASFNQGLIKGVAKEHFEPVSKKEEKVKITSIDSKEAVHFQYKKKDEATKTFTLKTSDSLAIMNDAFEGVTISSIDKTSVEFSNGIVKHSGEELDVDIYMTSYQEQMLRLALQRHFETEKENFCSRKYKIKTLALFFIDDITSYRMGDDGKNPYLLTIFETLLKEQIEKTISSLDEHDVEYKIYLEASLADISACHAGYFSQDNSDSDENIAKEVDVILHGKKQLLSLKNKDDSPNTLRFLFSKWTLKEGWDNPNVFTIAKLRSSGSENSKLQEVGRGLRLPVDENGNRISNEEFTLNYIVDFTEADFAQKLVDQINGELPQAATISEEKLEAVAQKLGKTSDDLFDELYDKHYIDRHNNIKSETRDLFFAQYPDFAAGLSAGKIKDRNKEKPKPVKIRKAVYNEIKELWETINHRYLLFYDNDLNDNIDDVVLALFEKPGVFTDLVMRSERDKVGSNGMGMNVVRETGVQYVIHKTIPYGVFLKRISTATNLPIEVLHLALCKYAKKHDTDFTSHLNENSVAGFCAEFTNWKNENLQGRFRYERSKAPLGATALTYADGMVRNEISQGRIGTKLVPGIPSEKYLYDAYAYDSTLEKNNITADIEEVIVYGKIPRSSIAIPTITGGMYSPDFMYVVKHKNGDRELNIIVETKDVENKTDLRGTEKAKIDCAKVFFDMLIADGYTVYFRDQLGNKQMTQIINEVMKDVDL</sequence>
<name>A0AAW5KH88_9FIRM</name>
<dbReference type="Proteomes" id="UP001206236">
    <property type="component" value="Unassembled WGS sequence"/>
</dbReference>
<dbReference type="GO" id="GO:0005524">
    <property type="term" value="F:ATP binding"/>
    <property type="evidence" value="ECO:0007669"/>
    <property type="project" value="InterPro"/>
</dbReference>
<dbReference type="AlphaFoldDB" id="A0AAW5KH88"/>
<protein>
    <submittedName>
        <fullName evidence="3">Type III restriction-modification system endonuclease</fullName>
    </submittedName>
</protein>
<evidence type="ECO:0000313" key="3">
    <source>
        <dbReference type="EMBL" id="MCQ5152939.1"/>
    </source>
</evidence>
<dbReference type="Gene3D" id="3.40.50.300">
    <property type="entry name" value="P-loop containing nucleotide triphosphate hydrolases"/>
    <property type="match status" value="2"/>
</dbReference>
<dbReference type="Pfam" id="PF19778">
    <property type="entry name" value="RE_endonuc"/>
    <property type="match status" value="1"/>
</dbReference>
<evidence type="ECO:0000259" key="1">
    <source>
        <dbReference type="Pfam" id="PF04851"/>
    </source>
</evidence>
<dbReference type="InterPro" id="IPR027417">
    <property type="entry name" value="P-loop_NTPase"/>
</dbReference>
<feature type="domain" description="Type III restriction enzyme C-terminal endonuclease" evidence="2">
    <location>
        <begin position="870"/>
        <end position="967"/>
    </location>
</feature>
<keyword evidence="3" id="KW-0378">Hydrolase</keyword>